<dbReference type="PANTHER" id="PTHR14882:SF1">
    <property type="entry name" value="CCDC92 DOMAIN-CONTAINING PROTEIN"/>
    <property type="match status" value="1"/>
</dbReference>
<name>A0A913WV50_EXADI</name>
<dbReference type="InterPro" id="IPR039496">
    <property type="entry name" value="CCDC92/74_N"/>
</dbReference>
<feature type="region of interest" description="Disordered" evidence="2">
    <location>
        <begin position="304"/>
        <end position="371"/>
    </location>
</feature>
<organism evidence="4 5">
    <name type="scientific">Exaiptasia diaphana</name>
    <name type="common">Tropical sea anemone</name>
    <name type="synonym">Aiptasia pulchella</name>
    <dbReference type="NCBI Taxonomy" id="2652724"/>
    <lineage>
        <taxon>Eukaryota</taxon>
        <taxon>Metazoa</taxon>
        <taxon>Cnidaria</taxon>
        <taxon>Anthozoa</taxon>
        <taxon>Hexacorallia</taxon>
        <taxon>Actiniaria</taxon>
        <taxon>Aiptasiidae</taxon>
        <taxon>Exaiptasia</taxon>
    </lineage>
</organism>
<evidence type="ECO:0000256" key="2">
    <source>
        <dbReference type="SAM" id="MobiDB-lite"/>
    </source>
</evidence>
<evidence type="ECO:0000256" key="1">
    <source>
        <dbReference type="ARBA" id="ARBA00023054"/>
    </source>
</evidence>
<reference evidence="4" key="1">
    <citation type="submission" date="2022-11" db="UniProtKB">
        <authorList>
            <consortium name="EnsemblMetazoa"/>
        </authorList>
    </citation>
    <scope>IDENTIFICATION</scope>
</reference>
<dbReference type="EnsemblMetazoa" id="XM_021038933.2">
    <property type="protein sequence ID" value="XP_020894592.1"/>
    <property type="gene ID" value="LOC110233624"/>
</dbReference>
<proteinExistence type="predicted"/>
<feature type="domain" description="CCDC92/74 N-terminal" evidence="3">
    <location>
        <begin position="11"/>
        <end position="63"/>
    </location>
</feature>
<dbReference type="KEGG" id="epa:110233624"/>
<evidence type="ECO:0000259" key="3">
    <source>
        <dbReference type="Pfam" id="PF14916"/>
    </source>
</evidence>
<evidence type="ECO:0000313" key="5">
    <source>
        <dbReference type="Proteomes" id="UP000887567"/>
    </source>
</evidence>
<feature type="compositionally biased region" description="Polar residues" evidence="2">
    <location>
        <begin position="322"/>
        <end position="339"/>
    </location>
</feature>
<dbReference type="PANTHER" id="PTHR14882">
    <property type="entry name" value="COILED-COIL DOMAIN-CONTAINING 74A"/>
    <property type="match status" value="1"/>
</dbReference>
<dbReference type="OMA" id="PEKGWRH"/>
<dbReference type="Pfam" id="PF14916">
    <property type="entry name" value="CCDC92"/>
    <property type="match status" value="1"/>
</dbReference>
<feature type="compositionally biased region" description="Polar residues" evidence="2">
    <location>
        <begin position="160"/>
        <end position="173"/>
    </location>
</feature>
<dbReference type="RefSeq" id="XP_020894592.1">
    <property type="nucleotide sequence ID" value="XM_021038933.2"/>
</dbReference>
<accession>A0A913WV50</accession>
<feature type="compositionally biased region" description="Pro residues" evidence="2">
    <location>
        <begin position="185"/>
        <end position="197"/>
    </location>
</feature>
<protein>
    <recommendedName>
        <fullName evidence="3">CCDC92/74 N-terminal domain-containing protein</fullName>
    </recommendedName>
</protein>
<dbReference type="OrthoDB" id="2155209at2759"/>
<dbReference type="InterPro" id="IPR040370">
    <property type="entry name" value="CCDC74A/CCDC74B/CCDC92"/>
</dbReference>
<sequence length="371" mass="40674">MAGSLSEVRLQLQNAESSILFMQQEHAKTLQGLYSEISKLQKKCGEMTFKLAMNATSSPSNESSTSQQTKENHDLNESVKALKAENIDLKAIIDTGYKRIVVLENQVKGFEQRYNHDIKERDSRIAYLTKEFNTKSDTIAYLTTQLHQVKLKHASKRAKNTTIGEVTVPSTITDPEIKDHGHAAPPSPPITPSPPSQGAPSKYRRPMRRSATSPSPVDLSVQKSKSQRAIGIQASPHEMRLAVSSAKASKGLPSRPKRGSSPPRPGIGIARNATKSGKKDKPHQDEYVEFLRSGVRPEPQVVVRAAPEPLPPISAGDMLLGRTSSYHGMSRGQSSQQLQDDVGKIVVSPLGSPEKGWRHKEQSPQSHGSKM</sequence>
<keyword evidence="1" id="KW-0175">Coiled coil</keyword>
<feature type="region of interest" description="Disordered" evidence="2">
    <location>
        <begin position="155"/>
        <end position="285"/>
    </location>
</feature>
<keyword evidence="5" id="KW-1185">Reference proteome</keyword>
<evidence type="ECO:0000313" key="4">
    <source>
        <dbReference type="EnsemblMetazoa" id="XP_020894592.1"/>
    </source>
</evidence>
<dbReference type="AlphaFoldDB" id="A0A913WV50"/>
<dbReference type="GeneID" id="110233624"/>
<dbReference type="Proteomes" id="UP000887567">
    <property type="component" value="Unplaced"/>
</dbReference>